<dbReference type="FunFam" id="2.60.40.4100:FF:000002">
    <property type="entry name" value="Zona pellucida sperm-binding protein 3"/>
    <property type="match status" value="1"/>
</dbReference>
<dbReference type="OMA" id="MIPIMAS"/>
<reference evidence="4" key="3">
    <citation type="submission" date="2020-05" db="EMBL/GenBank/DDBJ databases">
        <title>Electrophorus electricus (electric eel) genome, fEleEle1, primary haplotype.</title>
        <authorList>
            <person name="Myers G."/>
            <person name="Meyer A."/>
            <person name="Fedrigo O."/>
            <person name="Formenti G."/>
            <person name="Rhie A."/>
            <person name="Tracey A."/>
            <person name="Sims Y."/>
            <person name="Jarvis E.D."/>
        </authorList>
    </citation>
    <scope>NUCLEOTIDE SEQUENCE [LARGE SCALE GENOMIC DNA]</scope>
</reference>
<accession>A0A4W4GWR3</accession>
<dbReference type="GO" id="GO:0031012">
    <property type="term" value="C:extracellular matrix"/>
    <property type="evidence" value="ECO:0007669"/>
    <property type="project" value="TreeGrafter"/>
</dbReference>
<gene>
    <name evidence="4" type="primary">zp3f.1</name>
</gene>
<reference evidence="5" key="2">
    <citation type="journal article" date="2017" name="Sci. Adv.">
        <title>A tail of two voltages: Proteomic comparison of the three electric organs of the electric eel.</title>
        <authorList>
            <person name="Traeger L.L."/>
            <person name="Sabat G."/>
            <person name="Barrett-Wilt G.A."/>
            <person name="Wells G.B."/>
            <person name="Sussman M.R."/>
        </authorList>
    </citation>
    <scope>NUCLEOTIDE SEQUENCE [LARGE SCALE GENOMIC DNA]</scope>
</reference>
<dbReference type="SMART" id="SM00241">
    <property type="entry name" value="ZP"/>
    <property type="match status" value="1"/>
</dbReference>
<keyword evidence="5" id="KW-1185">Reference proteome</keyword>
<dbReference type="GO" id="GO:0007339">
    <property type="term" value="P:binding of sperm to zona pellucida"/>
    <property type="evidence" value="ECO:0007669"/>
    <property type="project" value="TreeGrafter"/>
</dbReference>
<keyword evidence="1" id="KW-1015">Disulfide bond</keyword>
<sequence>MCDLVCMAIVLSTLNLSFSSSEVTVDCGTNSMSIRWAESPSLTDLSLLRLGDCSPTSVTVNPGGSEAIFHIGFDACSFRRLVTEDDVVFENELTSLASSKVSSVLSPVVCVYEKPADWSPPLYDPVIFHTNGQGNLLFHLNLMNDDFSGVALSTTFSLGSFIPIAATVDQASHQPLILLLEECVASTTPTLAQDGHIHPIITNNGCLMDSKNTNSRFLPRRSLSEIRLYLQAFKFTNVYIHCKLVAWDPHVMDSGKKACQYDAQKGRWVLLDDPRKSALCTCCETRCQARRQRGIGKDLVQPVVLGPLAIKN</sequence>
<feature type="domain" description="ZP" evidence="3">
    <location>
        <begin position="26"/>
        <end position="266"/>
    </location>
</feature>
<dbReference type="InterPro" id="IPR055355">
    <property type="entry name" value="ZP-C"/>
</dbReference>
<feature type="signal peptide" evidence="2">
    <location>
        <begin position="1"/>
        <end position="21"/>
    </location>
</feature>
<dbReference type="AlphaFoldDB" id="A0A4W4GWR3"/>
<dbReference type="GO" id="GO:0035803">
    <property type="term" value="P:egg coat formation"/>
    <property type="evidence" value="ECO:0007669"/>
    <property type="project" value="TreeGrafter"/>
</dbReference>
<dbReference type="GeneTree" id="ENSGT01030000234567"/>
<dbReference type="GO" id="GO:2000344">
    <property type="term" value="P:positive regulation of acrosome reaction"/>
    <property type="evidence" value="ECO:0007669"/>
    <property type="project" value="TreeGrafter"/>
</dbReference>
<dbReference type="GO" id="GO:0032190">
    <property type="term" value="F:acrosin binding"/>
    <property type="evidence" value="ECO:0007669"/>
    <property type="project" value="TreeGrafter"/>
</dbReference>
<dbReference type="PANTHER" id="PTHR11576:SF3">
    <property type="entry name" value="SI:CH211-14A17.6-RELATED"/>
    <property type="match status" value="1"/>
</dbReference>
<evidence type="ECO:0000256" key="2">
    <source>
        <dbReference type="SAM" id="SignalP"/>
    </source>
</evidence>
<dbReference type="Pfam" id="PF00100">
    <property type="entry name" value="Zona_pellucida"/>
    <property type="match status" value="1"/>
</dbReference>
<dbReference type="Gene3D" id="2.60.40.4100">
    <property type="entry name" value="Zona pellucida, ZP-C domain"/>
    <property type="match status" value="1"/>
</dbReference>
<dbReference type="InterPro" id="IPR001507">
    <property type="entry name" value="ZP_dom"/>
</dbReference>
<evidence type="ECO:0000259" key="3">
    <source>
        <dbReference type="PROSITE" id="PS51034"/>
    </source>
</evidence>
<reference evidence="5" key="1">
    <citation type="journal article" date="2014" name="Science">
        <title>Nonhuman genetics. Genomic basis for the convergent evolution of electric organs.</title>
        <authorList>
            <person name="Gallant J.R."/>
            <person name="Traeger L.L."/>
            <person name="Volkening J.D."/>
            <person name="Moffett H."/>
            <person name="Chen P.H."/>
            <person name="Novina C.D."/>
            <person name="Phillips G.N.Jr."/>
            <person name="Anand R."/>
            <person name="Wells G.B."/>
            <person name="Pinch M."/>
            <person name="Guth R."/>
            <person name="Unguez G.A."/>
            <person name="Albert J.S."/>
            <person name="Zakon H.H."/>
            <person name="Samanta M.P."/>
            <person name="Sussman M.R."/>
        </authorList>
    </citation>
    <scope>NUCLEOTIDE SEQUENCE [LARGE SCALE GENOMIC DNA]</scope>
</reference>
<reference evidence="4" key="5">
    <citation type="submission" date="2025-09" db="UniProtKB">
        <authorList>
            <consortium name="Ensembl"/>
        </authorList>
    </citation>
    <scope>IDENTIFICATION</scope>
</reference>
<evidence type="ECO:0000313" key="4">
    <source>
        <dbReference type="Ensembl" id="ENSEEEP00000040894.2"/>
    </source>
</evidence>
<protein>
    <recommendedName>
        <fullName evidence="3">ZP domain-containing protein</fullName>
    </recommendedName>
</protein>
<proteinExistence type="predicted"/>
<name>A0A4W4GWR3_ELEEL</name>
<dbReference type="Ensembl" id="ENSEEET00000041363.2">
    <property type="protein sequence ID" value="ENSEEEP00000040894.2"/>
    <property type="gene ID" value="ENSEEEG00000019367.2"/>
</dbReference>
<dbReference type="InterPro" id="IPR042235">
    <property type="entry name" value="ZP-C_dom"/>
</dbReference>
<evidence type="ECO:0000256" key="1">
    <source>
        <dbReference type="ARBA" id="ARBA00023157"/>
    </source>
</evidence>
<keyword evidence="2" id="KW-0732">Signal</keyword>
<dbReference type="PROSITE" id="PS51034">
    <property type="entry name" value="ZP_2"/>
    <property type="match status" value="1"/>
</dbReference>
<organism evidence="4 5">
    <name type="scientific">Electrophorus electricus</name>
    <name type="common">Electric eel</name>
    <name type="synonym">Gymnotus electricus</name>
    <dbReference type="NCBI Taxonomy" id="8005"/>
    <lineage>
        <taxon>Eukaryota</taxon>
        <taxon>Metazoa</taxon>
        <taxon>Chordata</taxon>
        <taxon>Craniata</taxon>
        <taxon>Vertebrata</taxon>
        <taxon>Euteleostomi</taxon>
        <taxon>Actinopterygii</taxon>
        <taxon>Neopterygii</taxon>
        <taxon>Teleostei</taxon>
        <taxon>Ostariophysi</taxon>
        <taxon>Gymnotiformes</taxon>
        <taxon>Gymnotoidei</taxon>
        <taxon>Gymnotidae</taxon>
        <taxon>Electrophorus</taxon>
    </lineage>
</organism>
<dbReference type="PANTHER" id="PTHR11576">
    <property type="entry name" value="ZONA PELLUCIDA SPERM-BINDING PROTEIN 3"/>
    <property type="match status" value="1"/>
</dbReference>
<evidence type="ECO:0000313" key="5">
    <source>
        <dbReference type="Proteomes" id="UP000314983"/>
    </source>
</evidence>
<feature type="chain" id="PRO_5044322945" description="ZP domain-containing protein" evidence="2">
    <location>
        <begin position="22"/>
        <end position="312"/>
    </location>
</feature>
<dbReference type="Gene3D" id="2.60.40.3210">
    <property type="entry name" value="Zona pellucida, ZP-N domain"/>
    <property type="match status" value="1"/>
</dbReference>
<dbReference type="Proteomes" id="UP000314983">
    <property type="component" value="Chromosome 18"/>
</dbReference>
<reference evidence="4" key="4">
    <citation type="submission" date="2025-08" db="UniProtKB">
        <authorList>
            <consortium name="Ensembl"/>
        </authorList>
    </citation>
    <scope>IDENTIFICATION</scope>
</reference>